<evidence type="ECO:0000256" key="1">
    <source>
        <dbReference type="SAM" id="Phobius"/>
    </source>
</evidence>
<reference evidence="4 5" key="1">
    <citation type="submission" date="2019-07" db="EMBL/GenBank/DDBJ databases">
        <title>Bifidobacterium asteroides genomes.</title>
        <authorList>
            <person name="Zheng H."/>
        </authorList>
    </citation>
    <scope>NUCLEOTIDE SEQUENCE [LARGE SCALE GENOMIC DNA]</scope>
    <source>
        <strain evidence="4 5">W8111</strain>
    </source>
</reference>
<dbReference type="InterPro" id="IPR005192">
    <property type="entry name" value="Glyco_hydro_49_C"/>
</dbReference>
<keyword evidence="1" id="KW-0812">Transmembrane</keyword>
<dbReference type="InterPro" id="IPR011050">
    <property type="entry name" value="Pectin_lyase_fold/virulence"/>
</dbReference>
<dbReference type="InterPro" id="IPR012334">
    <property type="entry name" value="Pectin_lyas_fold"/>
</dbReference>
<sequence>MEKEPENGKEDKKMDHEDRPGHRWILLAVTIGAMVAALAVVGAALIPSGPAAGSIRLPFSRGAKTADTETLHTWWQDNAEKQADAPVKDQAVRQSPFYSMKVAPAKTPANKFDSFTYLSLPRSGNPKIGYTEEDGAEFAANNDMSMSWSTFEYAADALIEVSLDTGQTINSADQVTIRPTGLGFDKKLMDDHTVRITVPYARTGYRFSVEFQPQQVTVYNDNTAGSGHLTMSPAGGASRVETEPRNAMMVFAQPKMDTSREDGLVPDKEAENVYLPKPGKLTREELESLPDHVDTLYFAPGTYYMGGQYRSELANVRWIYLAPGAYVKGAFKFLSTGDTDFRITGYGVLSGEQYVYEADTTDGYKHLAPGKGNCWSSCVKMLQFQSPQSGPKQTLLMRGITVATPPYHSFVMYGNEDGDFQMEVNNYQQVGGWYWQTDGLELYKGSSLRNSFLHSNDDVIKLYHSDVSVDNNVIWKVENGPVFQWGWGPRTISRIQVSNTDVIHNRMWWRWTKNHCIFNSSPSIIDVDSTATADTTQEMTDVSFVNTNVEGMVNCVIRIYALEGMKRVTIDGLHVESWNKMSPEGHMNNFTAFTDPSGRPVTIGNQVRDHEGLLIKDYTVGGVTILKSKGNWASNKLGRLDFDGRLWENWDTE</sequence>
<dbReference type="InterPro" id="IPR023226">
    <property type="entry name" value="Glyco_hydro_49_N_dom"/>
</dbReference>
<evidence type="ECO:0000313" key="5">
    <source>
        <dbReference type="Proteomes" id="UP000317536"/>
    </source>
</evidence>
<dbReference type="EMBL" id="VMHJ01000003">
    <property type="protein sequence ID" value="TSJ85306.1"/>
    <property type="molecule type" value="Genomic_DNA"/>
</dbReference>
<protein>
    <submittedName>
        <fullName evidence="4">Dextranase</fullName>
    </submittedName>
</protein>
<dbReference type="InterPro" id="IPR041274">
    <property type="entry name" value="IPU_b_solenoid"/>
</dbReference>
<evidence type="ECO:0000259" key="2">
    <source>
        <dbReference type="Pfam" id="PF03718"/>
    </source>
</evidence>
<keyword evidence="1" id="KW-0472">Membrane</keyword>
<dbReference type="InterPro" id="IPR035953">
    <property type="entry name" value="Dextranase_N-ter"/>
</dbReference>
<organism evidence="4 5">
    <name type="scientific">Bifidobacterium asteroides</name>
    <dbReference type="NCBI Taxonomy" id="1684"/>
    <lineage>
        <taxon>Bacteria</taxon>
        <taxon>Bacillati</taxon>
        <taxon>Actinomycetota</taxon>
        <taxon>Actinomycetes</taxon>
        <taxon>Bifidobacteriales</taxon>
        <taxon>Bifidobacteriaceae</taxon>
        <taxon>Bifidobacterium</taxon>
    </lineage>
</organism>
<dbReference type="AlphaFoldDB" id="A0A556R8V2"/>
<dbReference type="Pfam" id="PF03718">
    <property type="entry name" value="Glyco_hydro_49"/>
    <property type="match status" value="1"/>
</dbReference>
<keyword evidence="1" id="KW-1133">Transmembrane helix</keyword>
<gene>
    <name evidence="4" type="ORF">FPK29_05915</name>
</gene>
<dbReference type="GO" id="GO:0004553">
    <property type="term" value="F:hydrolase activity, hydrolyzing O-glycosyl compounds"/>
    <property type="evidence" value="ECO:0007669"/>
    <property type="project" value="InterPro"/>
</dbReference>
<dbReference type="Proteomes" id="UP000317536">
    <property type="component" value="Unassembled WGS sequence"/>
</dbReference>
<feature type="domain" description="Glycoside hydrolase family 49 C-terminal" evidence="2">
    <location>
        <begin position="529"/>
        <end position="651"/>
    </location>
</feature>
<dbReference type="Gene3D" id="2.160.20.10">
    <property type="entry name" value="Single-stranded right-handed beta-helix, Pectin lyase-like"/>
    <property type="match status" value="1"/>
</dbReference>
<dbReference type="SUPFAM" id="SSF51126">
    <property type="entry name" value="Pectin lyase-like"/>
    <property type="match status" value="1"/>
</dbReference>
<dbReference type="SUPFAM" id="SSF101596">
    <property type="entry name" value="Dextranase, N-terminal domain"/>
    <property type="match status" value="1"/>
</dbReference>
<accession>A0A556R8V2</accession>
<proteinExistence type="predicted"/>
<evidence type="ECO:0000313" key="4">
    <source>
        <dbReference type="EMBL" id="TSJ85306.1"/>
    </source>
</evidence>
<comment type="caution">
    <text evidence="4">The sequence shown here is derived from an EMBL/GenBank/DDBJ whole genome shotgun (WGS) entry which is preliminary data.</text>
</comment>
<evidence type="ECO:0000259" key="3">
    <source>
        <dbReference type="Pfam" id="PF17433"/>
    </source>
</evidence>
<dbReference type="Pfam" id="PF18783">
    <property type="entry name" value="IPU_b_solenoid"/>
    <property type="match status" value="1"/>
</dbReference>
<name>A0A556R8V2_9BIFI</name>
<dbReference type="Pfam" id="PF17433">
    <property type="entry name" value="Glyco_hydro_49N"/>
    <property type="match status" value="1"/>
</dbReference>
<dbReference type="Gene3D" id="2.60.350.10">
    <property type="entry name" value="Dextranase, N-terminal"/>
    <property type="match status" value="1"/>
</dbReference>
<feature type="transmembrane region" description="Helical" evidence="1">
    <location>
        <begin position="24"/>
        <end position="46"/>
    </location>
</feature>
<feature type="domain" description="Glycoside hydrolase family 49 N-terminal" evidence="3">
    <location>
        <begin position="63"/>
        <end position="255"/>
    </location>
</feature>